<comment type="caution">
    <text evidence="2">The sequence shown here is derived from an EMBL/GenBank/DDBJ whole genome shotgun (WGS) entry which is preliminary data.</text>
</comment>
<gene>
    <name evidence="2" type="ORF">ACJ73_09009</name>
</gene>
<dbReference type="STRING" id="1658174.A0A1J9PGJ6"/>
<dbReference type="SUPFAM" id="SSF50969">
    <property type="entry name" value="YVTN repeat-like/Quinoprotein amine dehydrogenase"/>
    <property type="match status" value="1"/>
</dbReference>
<sequence>MASSLPPHGLMELRYTIPFLNLKLFVEENRLSCLEDNRFLTTFSQANNAVTLIDLSSGEKEMLLDLSHIDTRYTRRGAFSKDGKAFALSDSYQREKAAQFLHKPGTETDDGSLLASSSRRSDSSCGIIVLHDVATEKHIRAFETGLQTPGHGGFSYAGSTDWDKLLNIPNFTNTTQPASERQPRGSSVFKTNG</sequence>
<reference evidence="2 3" key="1">
    <citation type="submission" date="2015-08" db="EMBL/GenBank/DDBJ databases">
        <title>Emmonsia species relationships and genome sequence.</title>
        <authorList>
            <person name="Cuomo C.A."/>
            <person name="Schwartz I.S."/>
            <person name="Kenyon C."/>
            <person name="De Hoog G.S."/>
            <person name="Govender N.P."/>
            <person name="Botha A."/>
            <person name="Moreno L."/>
            <person name="De Vries M."/>
            <person name="Munoz J.F."/>
            <person name="Stielow J.B."/>
        </authorList>
    </citation>
    <scope>NUCLEOTIDE SEQUENCE [LARGE SCALE GENOMIC DNA]</scope>
    <source>
        <strain evidence="2 3">EI222</strain>
    </source>
</reference>
<evidence type="ECO:0000313" key="3">
    <source>
        <dbReference type="Proteomes" id="UP000242791"/>
    </source>
</evidence>
<protein>
    <submittedName>
        <fullName evidence="2">Uncharacterized protein</fullName>
    </submittedName>
</protein>
<evidence type="ECO:0000256" key="1">
    <source>
        <dbReference type="SAM" id="MobiDB-lite"/>
    </source>
</evidence>
<evidence type="ECO:0000313" key="2">
    <source>
        <dbReference type="EMBL" id="OJD15110.1"/>
    </source>
</evidence>
<feature type="region of interest" description="Disordered" evidence="1">
    <location>
        <begin position="169"/>
        <end position="193"/>
    </location>
</feature>
<proteinExistence type="predicted"/>
<dbReference type="Proteomes" id="UP000242791">
    <property type="component" value="Unassembled WGS sequence"/>
</dbReference>
<dbReference type="EMBL" id="LGTZ01002341">
    <property type="protein sequence ID" value="OJD15110.1"/>
    <property type="molecule type" value="Genomic_DNA"/>
</dbReference>
<dbReference type="VEuPathDB" id="FungiDB:ACJ73_09009"/>
<name>A0A1J9PGJ6_9EURO</name>
<dbReference type="InterPro" id="IPR011044">
    <property type="entry name" value="Quino_amine_DH_bsu"/>
</dbReference>
<organism evidence="2 3">
    <name type="scientific">Blastomyces percursus</name>
    <dbReference type="NCBI Taxonomy" id="1658174"/>
    <lineage>
        <taxon>Eukaryota</taxon>
        <taxon>Fungi</taxon>
        <taxon>Dikarya</taxon>
        <taxon>Ascomycota</taxon>
        <taxon>Pezizomycotina</taxon>
        <taxon>Eurotiomycetes</taxon>
        <taxon>Eurotiomycetidae</taxon>
        <taxon>Onygenales</taxon>
        <taxon>Ajellomycetaceae</taxon>
        <taxon>Blastomyces</taxon>
    </lineage>
</organism>
<dbReference type="AlphaFoldDB" id="A0A1J9PGJ6"/>
<accession>A0A1J9PGJ6</accession>
<keyword evidence="3" id="KW-1185">Reference proteome</keyword>